<keyword evidence="3" id="KW-0812">Transmembrane</keyword>
<keyword evidence="3" id="KW-0472">Membrane</keyword>
<dbReference type="EMBL" id="LHUR01000011">
    <property type="protein sequence ID" value="KOA20994.1"/>
    <property type="molecule type" value="Genomic_DNA"/>
</dbReference>
<proteinExistence type="predicted"/>
<feature type="coiled-coil region" evidence="1">
    <location>
        <begin position="41"/>
        <end position="93"/>
    </location>
</feature>
<evidence type="ECO:0000313" key="4">
    <source>
        <dbReference type="EMBL" id="KOA20994.1"/>
    </source>
</evidence>
<dbReference type="RefSeq" id="WP_052220177.1">
    <property type="nucleotide sequence ID" value="NZ_LHUR01000011.1"/>
</dbReference>
<protein>
    <submittedName>
        <fullName evidence="4">Uncharacterized protein</fullName>
    </submittedName>
</protein>
<evidence type="ECO:0000256" key="2">
    <source>
        <dbReference type="SAM" id="MobiDB-lite"/>
    </source>
</evidence>
<keyword evidence="1" id="KW-0175">Coiled coil</keyword>
<name>A0A0L6ZDD4_9CLOT</name>
<dbReference type="Proteomes" id="UP000037043">
    <property type="component" value="Unassembled WGS sequence"/>
</dbReference>
<dbReference type="AlphaFoldDB" id="A0A0L6ZDD4"/>
<organism evidence="4 5">
    <name type="scientific">Clostridium homopropionicum DSM 5847</name>
    <dbReference type="NCBI Taxonomy" id="1121318"/>
    <lineage>
        <taxon>Bacteria</taxon>
        <taxon>Bacillati</taxon>
        <taxon>Bacillota</taxon>
        <taxon>Clostridia</taxon>
        <taxon>Eubacteriales</taxon>
        <taxon>Clostridiaceae</taxon>
        <taxon>Clostridium</taxon>
    </lineage>
</organism>
<feature type="transmembrane region" description="Helical" evidence="3">
    <location>
        <begin position="6"/>
        <end position="23"/>
    </location>
</feature>
<sequence>MGIAIALLLISICIIIISIRYINKEKQEQNRIEDYNFAGILSRSEENIDDYQIEIGKLRKEFAETLVEIQGEIAELENKIDKLSGNISHESNDSNNTANTLKEVDLVSFIEEIKDTVFISKNNGKIDEKGNTTEVSVDEKQDSSNEKNGVKIKEVEKLMESGLTIDEISDALKIGKGEVLLIKELYLK</sequence>
<evidence type="ECO:0000256" key="1">
    <source>
        <dbReference type="SAM" id="Coils"/>
    </source>
</evidence>
<gene>
    <name evidence="4" type="ORF">CLHOM_05820</name>
</gene>
<reference evidence="5" key="1">
    <citation type="submission" date="2015-08" db="EMBL/GenBank/DDBJ databases">
        <title>Genome sequence of the strict anaerobe Clostridium homopropionicum LuHBu1 (DSM 5847T).</title>
        <authorList>
            <person name="Poehlein A."/>
            <person name="Beck M."/>
            <person name="Schiel-Bengelsdorf B."/>
            <person name="Bengelsdorf F.R."/>
            <person name="Daniel R."/>
            <person name="Duerre P."/>
        </authorList>
    </citation>
    <scope>NUCLEOTIDE SEQUENCE [LARGE SCALE GENOMIC DNA]</scope>
    <source>
        <strain evidence="5">DSM 5847</strain>
    </source>
</reference>
<keyword evidence="3" id="KW-1133">Transmembrane helix</keyword>
<evidence type="ECO:0000256" key="3">
    <source>
        <dbReference type="SAM" id="Phobius"/>
    </source>
</evidence>
<accession>A0A0L6ZDD4</accession>
<comment type="caution">
    <text evidence="4">The sequence shown here is derived from an EMBL/GenBank/DDBJ whole genome shotgun (WGS) entry which is preliminary data.</text>
</comment>
<feature type="region of interest" description="Disordered" evidence="2">
    <location>
        <begin position="129"/>
        <end position="148"/>
    </location>
</feature>
<dbReference type="PATRIC" id="fig|1121318.3.peg.585"/>
<keyword evidence="5" id="KW-1185">Reference proteome</keyword>
<dbReference type="STRING" id="36844.SAMN04488501_104138"/>
<evidence type="ECO:0000313" key="5">
    <source>
        <dbReference type="Proteomes" id="UP000037043"/>
    </source>
</evidence>